<comment type="subcellular location">
    <subcellularLocation>
        <location evidence="7">Cell membrane</location>
        <topology evidence="7">Peripheral membrane protein</topology>
    </subcellularLocation>
    <subcellularLocation>
        <location evidence="1">Membrane</location>
    </subcellularLocation>
</comment>
<keyword evidence="3 7" id="KW-0375">Hydrogen ion transport</keyword>
<evidence type="ECO:0000313" key="9">
    <source>
        <dbReference type="EMBL" id="TMQ98485.1"/>
    </source>
</evidence>
<dbReference type="AlphaFoldDB" id="A0A5C4JB12"/>
<comment type="function">
    <text evidence="7">This protein is part of the stalk that links CF(0) to CF(1). It either transmits conformational changes from CF(0) to CF(1) or is implicated in proton conduction.</text>
</comment>
<keyword evidence="2 7" id="KW-0813">Transport</keyword>
<keyword evidence="7" id="KW-1003">Cell membrane</keyword>
<dbReference type="GO" id="GO:0005886">
    <property type="term" value="C:plasma membrane"/>
    <property type="evidence" value="ECO:0007669"/>
    <property type="project" value="UniProtKB-SubCell"/>
</dbReference>
<evidence type="ECO:0000256" key="2">
    <source>
        <dbReference type="ARBA" id="ARBA00022448"/>
    </source>
</evidence>
<dbReference type="PANTHER" id="PTHR11910">
    <property type="entry name" value="ATP SYNTHASE DELTA CHAIN"/>
    <property type="match status" value="1"/>
</dbReference>
<evidence type="ECO:0000256" key="7">
    <source>
        <dbReference type="HAMAP-Rule" id="MF_01416"/>
    </source>
</evidence>
<dbReference type="HAMAP" id="MF_01416">
    <property type="entry name" value="ATP_synth_delta_bact"/>
    <property type="match status" value="1"/>
</dbReference>
<evidence type="ECO:0000313" key="10">
    <source>
        <dbReference type="Proteomes" id="UP000309174"/>
    </source>
</evidence>
<dbReference type="OrthoDB" id="5242917at2"/>
<dbReference type="Proteomes" id="UP000309174">
    <property type="component" value="Unassembled WGS sequence"/>
</dbReference>
<sequence length="275" mass="29365">MTITGAVSRASLAEAKERLESVIDSGDSDLGVLGGDLFAVLHLIDREHGLRRAVSDPARDGADKAQLVRILLEGKVSPAALGLVADVVRLRWSKPSELADGVETLAVTAEAARAEAESRIDDLEDELFRFSRVVEGEPELRGALAGRGLPDDRKLGVVNALLDGKVTASTLTLVTELVLRPRGRSLEGGLAEYGKLVAQRRQRLVALVRTPAELPEAQRTRLAAVLATAYGHDVHLNIEIDPTVIGGMSIEIGDEIIDGTIAGRLDDVRRRLGTG</sequence>
<evidence type="ECO:0000256" key="1">
    <source>
        <dbReference type="ARBA" id="ARBA00004370"/>
    </source>
</evidence>
<comment type="caution">
    <text evidence="9">The sequence shown here is derived from an EMBL/GenBank/DDBJ whole genome shotgun (WGS) entry which is preliminary data.</text>
</comment>
<dbReference type="RefSeq" id="WP_138646491.1">
    <property type="nucleotide sequence ID" value="NZ_VCKW01000092.1"/>
</dbReference>
<reference evidence="9 10" key="1">
    <citation type="submission" date="2019-05" db="EMBL/GenBank/DDBJ databases">
        <title>Draft genome sequence of Actinomadura sp. 14C53.</title>
        <authorList>
            <person name="Saricaoglu S."/>
            <person name="Isik K."/>
        </authorList>
    </citation>
    <scope>NUCLEOTIDE SEQUENCE [LARGE SCALE GENOMIC DNA]</scope>
    <source>
        <strain evidence="9 10">14C53</strain>
    </source>
</reference>
<protein>
    <recommendedName>
        <fullName evidence="7">ATP synthase subunit delta</fullName>
    </recommendedName>
    <alternativeName>
        <fullName evidence="7">ATP synthase F(1) sector subunit delta</fullName>
    </alternativeName>
    <alternativeName>
        <fullName evidence="7">F-type ATPase subunit delta</fullName>
        <shortName evidence="7">F-ATPase subunit delta</shortName>
    </alternativeName>
</protein>
<accession>A0A5C4JB12</accession>
<keyword evidence="10" id="KW-1185">Reference proteome</keyword>
<evidence type="ECO:0000256" key="3">
    <source>
        <dbReference type="ARBA" id="ARBA00022781"/>
    </source>
</evidence>
<gene>
    <name evidence="7" type="primary">atpH</name>
    <name evidence="9" type="ORF">ETD83_19075</name>
</gene>
<organism evidence="9 10">
    <name type="scientific">Actinomadura soli</name>
    <dbReference type="NCBI Taxonomy" id="2508997"/>
    <lineage>
        <taxon>Bacteria</taxon>
        <taxon>Bacillati</taxon>
        <taxon>Actinomycetota</taxon>
        <taxon>Actinomycetes</taxon>
        <taxon>Streptosporangiales</taxon>
        <taxon>Thermomonosporaceae</taxon>
        <taxon>Actinomadura</taxon>
    </lineage>
</organism>
<keyword evidence="7" id="KW-0139">CF(1)</keyword>
<dbReference type="GO" id="GO:0046933">
    <property type="term" value="F:proton-transporting ATP synthase activity, rotational mechanism"/>
    <property type="evidence" value="ECO:0007669"/>
    <property type="project" value="UniProtKB-UniRule"/>
</dbReference>
<comment type="similarity">
    <text evidence="7">Belongs to the ATPase delta chain family.</text>
</comment>
<evidence type="ECO:0000256" key="8">
    <source>
        <dbReference type="SAM" id="Coils"/>
    </source>
</evidence>
<comment type="function">
    <text evidence="7">F(1)F(0) ATP synthase produces ATP from ADP in the presence of a proton or sodium gradient. F-type ATPases consist of two structural domains, F(1) containing the extramembraneous catalytic core and F(0) containing the membrane proton channel, linked together by a central stalk and a peripheral stalk. During catalysis, ATP synthesis in the catalytic domain of F(1) is coupled via a rotary mechanism of the central stalk subunits to proton translocation.</text>
</comment>
<keyword evidence="6 7" id="KW-0066">ATP synthesis</keyword>
<evidence type="ECO:0000256" key="4">
    <source>
        <dbReference type="ARBA" id="ARBA00023065"/>
    </source>
</evidence>
<evidence type="ECO:0000256" key="6">
    <source>
        <dbReference type="ARBA" id="ARBA00023310"/>
    </source>
</evidence>
<keyword evidence="8" id="KW-0175">Coiled coil</keyword>
<dbReference type="EMBL" id="VCKW01000092">
    <property type="protein sequence ID" value="TMQ98485.1"/>
    <property type="molecule type" value="Genomic_DNA"/>
</dbReference>
<dbReference type="Pfam" id="PF00213">
    <property type="entry name" value="OSCP"/>
    <property type="match status" value="1"/>
</dbReference>
<dbReference type="NCBIfam" id="NF009967">
    <property type="entry name" value="PRK13430.1"/>
    <property type="match status" value="1"/>
</dbReference>
<feature type="coiled-coil region" evidence="8">
    <location>
        <begin position="106"/>
        <end position="133"/>
    </location>
</feature>
<evidence type="ECO:0000256" key="5">
    <source>
        <dbReference type="ARBA" id="ARBA00023136"/>
    </source>
</evidence>
<keyword evidence="4 7" id="KW-0406">Ion transport</keyword>
<dbReference type="NCBIfam" id="TIGR01145">
    <property type="entry name" value="ATP_synt_delta"/>
    <property type="match status" value="1"/>
</dbReference>
<dbReference type="InterPro" id="IPR000711">
    <property type="entry name" value="ATPase_OSCP/dsu"/>
</dbReference>
<name>A0A5C4JB12_9ACTN</name>
<proteinExistence type="inferred from homology"/>
<keyword evidence="5 7" id="KW-0472">Membrane</keyword>
<dbReference type="GO" id="GO:0045259">
    <property type="term" value="C:proton-transporting ATP synthase complex"/>
    <property type="evidence" value="ECO:0007669"/>
    <property type="project" value="UniProtKB-KW"/>
</dbReference>